<dbReference type="EMBL" id="UYJE01010163">
    <property type="protein sequence ID" value="VDI80296.1"/>
    <property type="molecule type" value="Genomic_DNA"/>
</dbReference>
<accession>A0A8B6HL28</accession>
<dbReference type="AlphaFoldDB" id="A0A8B6HL28"/>
<keyword evidence="1" id="KW-0175">Coiled coil</keyword>
<reference evidence="2" key="1">
    <citation type="submission" date="2018-11" db="EMBL/GenBank/DDBJ databases">
        <authorList>
            <person name="Alioto T."/>
            <person name="Alioto T."/>
        </authorList>
    </citation>
    <scope>NUCLEOTIDE SEQUENCE</scope>
</reference>
<evidence type="ECO:0000313" key="2">
    <source>
        <dbReference type="EMBL" id="VDI80296.1"/>
    </source>
</evidence>
<sequence length="105" mass="12572">MEFKNTDLQYNRILNDMEDEIQRLKAENVNSRHEIQHLDYKTFKQRGALSTLQFARVAIRSNVIGEEEDTYDDNKIYSANSETEFRWSSGEYNQEDLDYLRLQIN</sequence>
<organism evidence="2 3">
    <name type="scientific">Mytilus galloprovincialis</name>
    <name type="common">Mediterranean mussel</name>
    <dbReference type="NCBI Taxonomy" id="29158"/>
    <lineage>
        <taxon>Eukaryota</taxon>
        <taxon>Metazoa</taxon>
        <taxon>Spiralia</taxon>
        <taxon>Lophotrochozoa</taxon>
        <taxon>Mollusca</taxon>
        <taxon>Bivalvia</taxon>
        <taxon>Autobranchia</taxon>
        <taxon>Pteriomorphia</taxon>
        <taxon>Mytilida</taxon>
        <taxon>Mytiloidea</taxon>
        <taxon>Mytilidae</taxon>
        <taxon>Mytilinae</taxon>
        <taxon>Mytilus</taxon>
    </lineage>
</organism>
<keyword evidence="3" id="KW-1185">Reference proteome</keyword>
<protein>
    <submittedName>
        <fullName evidence="2">Uncharacterized protein</fullName>
    </submittedName>
</protein>
<dbReference type="Proteomes" id="UP000596742">
    <property type="component" value="Unassembled WGS sequence"/>
</dbReference>
<feature type="coiled-coil region" evidence="1">
    <location>
        <begin position="7"/>
        <end position="34"/>
    </location>
</feature>
<name>A0A8B6HL28_MYTGA</name>
<evidence type="ECO:0000256" key="1">
    <source>
        <dbReference type="SAM" id="Coils"/>
    </source>
</evidence>
<evidence type="ECO:0000313" key="3">
    <source>
        <dbReference type="Proteomes" id="UP000596742"/>
    </source>
</evidence>
<gene>
    <name evidence="2" type="ORF">MGAL_10B050520</name>
</gene>
<proteinExistence type="predicted"/>
<comment type="caution">
    <text evidence="2">The sequence shown here is derived from an EMBL/GenBank/DDBJ whole genome shotgun (WGS) entry which is preliminary data.</text>
</comment>